<dbReference type="EMBL" id="SPHZ02000005">
    <property type="protein sequence ID" value="KAF0920157.1"/>
    <property type="molecule type" value="Genomic_DNA"/>
</dbReference>
<evidence type="ECO:0000313" key="3">
    <source>
        <dbReference type="Proteomes" id="UP000479710"/>
    </source>
</evidence>
<dbReference type="Proteomes" id="UP000479710">
    <property type="component" value="Unassembled WGS sequence"/>
</dbReference>
<dbReference type="AlphaFoldDB" id="A0A6G1E608"/>
<evidence type="ECO:0000313" key="2">
    <source>
        <dbReference type="EMBL" id="KAF0920157.1"/>
    </source>
</evidence>
<feature type="region of interest" description="Disordered" evidence="1">
    <location>
        <begin position="24"/>
        <end position="47"/>
    </location>
</feature>
<proteinExistence type="predicted"/>
<sequence>MGLWRAAAKARGGRRALGLMTRNGLRSVPAARRRQPRTTSMRRSGWRQQRSLVWVGTVASGDRR</sequence>
<gene>
    <name evidence="2" type="ORF">E2562_033459</name>
</gene>
<keyword evidence="3" id="KW-1185">Reference proteome</keyword>
<reference evidence="2 3" key="1">
    <citation type="submission" date="2019-11" db="EMBL/GenBank/DDBJ databases">
        <title>Whole genome sequence of Oryza granulata.</title>
        <authorList>
            <person name="Li W."/>
        </authorList>
    </citation>
    <scope>NUCLEOTIDE SEQUENCE [LARGE SCALE GENOMIC DNA]</scope>
    <source>
        <strain evidence="3">cv. Menghai</strain>
        <tissue evidence="2">Leaf</tissue>
    </source>
</reference>
<protein>
    <submittedName>
        <fullName evidence="2">Uncharacterized protein</fullName>
    </submittedName>
</protein>
<evidence type="ECO:0000256" key="1">
    <source>
        <dbReference type="SAM" id="MobiDB-lite"/>
    </source>
</evidence>
<accession>A0A6G1E608</accession>
<name>A0A6G1E608_9ORYZ</name>
<organism evidence="2 3">
    <name type="scientific">Oryza meyeriana var. granulata</name>
    <dbReference type="NCBI Taxonomy" id="110450"/>
    <lineage>
        <taxon>Eukaryota</taxon>
        <taxon>Viridiplantae</taxon>
        <taxon>Streptophyta</taxon>
        <taxon>Embryophyta</taxon>
        <taxon>Tracheophyta</taxon>
        <taxon>Spermatophyta</taxon>
        <taxon>Magnoliopsida</taxon>
        <taxon>Liliopsida</taxon>
        <taxon>Poales</taxon>
        <taxon>Poaceae</taxon>
        <taxon>BOP clade</taxon>
        <taxon>Oryzoideae</taxon>
        <taxon>Oryzeae</taxon>
        <taxon>Oryzinae</taxon>
        <taxon>Oryza</taxon>
        <taxon>Oryza meyeriana</taxon>
    </lineage>
</organism>
<comment type="caution">
    <text evidence="2">The sequence shown here is derived from an EMBL/GenBank/DDBJ whole genome shotgun (WGS) entry which is preliminary data.</text>
</comment>